<organism evidence="1 3">
    <name type="scientific">Plasmodiophora brassicae</name>
    <name type="common">Clubroot disease agent</name>
    <dbReference type="NCBI Taxonomy" id="37360"/>
    <lineage>
        <taxon>Eukaryota</taxon>
        <taxon>Sar</taxon>
        <taxon>Rhizaria</taxon>
        <taxon>Endomyxa</taxon>
        <taxon>Phytomyxea</taxon>
        <taxon>Plasmodiophorida</taxon>
        <taxon>Plasmodiophoridae</taxon>
        <taxon>Plasmodiophora</taxon>
    </lineage>
</organism>
<reference evidence="1 3" key="1">
    <citation type="submission" date="2015-02" db="EMBL/GenBank/DDBJ databases">
        <authorList>
            <person name="Chooi Y.-H."/>
        </authorList>
    </citation>
    <scope>NUCLEOTIDE SEQUENCE [LARGE SCALE GENOMIC DNA]</scope>
    <source>
        <strain evidence="1">E3</strain>
    </source>
</reference>
<dbReference type="Proteomes" id="UP000039324">
    <property type="component" value="Unassembled WGS sequence"/>
</dbReference>
<reference evidence="2 4" key="2">
    <citation type="submission" date="2018-03" db="EMBL/GenBank/DDBJ databases">
        <authorList>
            <person name="Fogelqvist J."/>
        </authorList>
    </citation>
    <scope>NUCLEOTIDE SEQUENCE [LARGE SCALE GENOMIC DNA]</scope>
</reference>
<dbReference type="AlphaFoldDB" id="A0A0G4IJF7"/>
<keyword evidence="3" id="KW-1185">Reference proteome</keyword>
<evidence type="ECO:0000313" key="4">
    <source>
        <dbReference type="Proteomes" id="UP000290189"/>
    </source>
</evidence>
<dbReference type="OrthoDB" id="10622261at2759"/>
<evidence type="ECO:0000313" key="2">
    <source>
        <dbReference type="EMBL" id="SPQ96341.1"/>
    </source>
</evidence>
<evidence type="ECO:0000313" key="3">
    <source>
        <dbReference type="Proteomes" id="UP000039324"/>
    </source>
</evidence>
<protein>
    <submittedName>
        <fullName evidence="1">Uncharacterized protein</fullName>
    </submittedName>
</protein>
<dbReference type="Proteomes" id="UP000290189">
    <property type="component" value="Unassembled WGS sequence"/>
</dbReference>
<geneLocation type="mitochondrion" evidence="2"/>
<accession>A0A0G4IJF7</accession>
<dbReference type="EMBL" id="OVEO01000005">
    <property type="protein sequence ID" value="SPQ96341.1"/>
    <property type="molecule type" value="Genomic_DNA"/>
</dbReference>
<dbReference type="EMBL" id="CDSF01000013">
    <property type="protein sequence ID" value="CEO95210.1"/>
    <property type="molecule type" value="Genomic_DNA"/>
</dbReference>
<gene>
    <name evidence="1" type="ORF">PBRA_003976</name>
    <name evidence="2" type="ORF">PLBR_LOCUS3556</name>
</gene>
<keyword evidence="2" id="KW-0496">Mitochondrion</keyword>
<evidence type="ECO:0000313" key="1">
    <source>
        <dbReference type="EMBL" id="CEO95210.1"/>
    </source>
</evidence>
<sequence length="211" mass="23448">MASSSSFSSSLQTEREVVLATIAGLRNAGFVEAQHALERESRVAIDAHYMLGLVRQGDVDSLITADHYFTSIVSMRSVNALLLSFHLRLAIFLQYLNSGDRLNAELFFEQILLMTIRHYDKHFSANSASTTAALKALTGAERSEIEQTLTRHRQMLVELTTRTLARVAPVDISDNDEPNEDGNVPLLEIRVPKFKAARKTVSPTTSMDVEP</sequence>
<proteinExistence type="predicted"/>
<name>A0A0G4IJF7_PLABS</name>